<evidence type="ECO:0000313" key="11">
    <source>
        <dbReference type="Proteomes" id="UP000034407"/>
    </source>
</evidence>
<evidence type="ECO:0000256" key="6">
    <source>
        <dbReference type="ARBA" id="ARBA00022777"/>
    </source>
</evidence>
<dbReference type="PROSITE" id="PS00794">
    <property type="entry name" value="HPPK"/>
    <property type="match status" value="1"/>
</dbReference>
<dbReference type="InterPro" id="IPR035907">
    <property type="entry name" value="Hppk_sf"/>
</dbReference>
<dbReference type="InterPro" id="IPR000550">
    <property type="entry name" value="Hppk"/>
</dbReference>
<dbReference type="GO" id="GO:0046656">
    <property type="term" value="P:folic acid biosynthetic process"/>
    <property type="evidence" value="ECO:0007669"/>
    <property type="project" value="UniProtKB-KW"/>
</dbReference>
<dbReference type="SUPFAM" id="SSF55083">
    <property type="entry name" value="6-hydroxymethyl-7,8-dihydropterin pyrophosphokinase, HPPK"/>
    <property type="match status" value="1"/>
</dbReference>
<keyword evidence="11" id="KW-1185">Reference proteome</keyword>
<dbReference type="Proteomes" id="UP000034407">
    <property type="component" value="Unassembled WGS sequence"/>
</dbReference>
<evidence type="ECO:0000256" key="8">
    <source>
        <dbReference type="ARBA" id="ARBA00022909"/>
    </source>
</evidence>
<comment type="caution">
    <text evidence="10">The sequence shown here is derived from an EMBL/GenBank/DDBJ whole genome shotgun (WGS) entry which is preliminary data.</text>
</comment>
<feature type="domain" description="7,8-dihydro-6-hydroxymethylpterin-pyrophosphokinase" evidence="9">
    <location>
        <begin position="88"/>
        <end position="99"/>
    </location>
</feature>
<dbReference type="UniPathway" id="UPA00077">
    <property type="reaction ID" value="UER00155"/>
</dbReference>
<reference evidence="10 11" key="1">
    <citation type="submission" date="2015-04" db="EMBL/GenBank/DDBJ databases">
        <title>Microcin producing Clostridium sp. JC272T.</title>
        <authorList>
            <person name="Jyothsna T."/>
            <person name="Sasikala C."/>
            <person name="Ramana C."/>
        </authorList>
    </citation>
    <scope>NUCLEOTIDE SEQUENCE [LARGE SCALE GENOMIC DNA]</scope>
    <source>
        <strain evidence="10 11">JC272</strain>
    </source>
</reference>
<evidence type="ECO:0000259" key="9">
    <source>
        <dbReference type="PROSITE" id="PS00794"/>
    </source>
</evidence>
<dbReference type="OrthoDB" id="9808041at2"/>
<accession>A0A0M3DLH5</accession>
<gene>
    <name evidence="10" type="ORF">VN21_00320</name>
</gene>
<dbReference type="EMBL" id="LBBT01000009">
    <property type="protein sequence ID" value="KKY02986.1"/>
    <property type="molecule type" value="Genomic_DNA"/>
</dbReference>
<dbReference type="RefSeq" id="WP_025162225.1">
    <property type="nucleotide sequence ID" value="NZ_LBBT01000009.1"/>
</dbReference>
<evidence type="ECO:0000256" key="5">
    <source>
        <dbReference type="ARBA" id="ARBA00022741"/>
    </source>
</evidence>
<evidence type="ECO:0000256" key="1">
    <source>
        <dbReference type="ARBA" id="ARBA00000198"/>
    </source>
</evidence>
<keyword evidence="7" id="KW-0067">ATP-binding</keyword>
<comment type="pathway">
    <text evidence="2">Cofactor biosynthesis; tetrahydrofolate biosynthesis; 2-amino-4-hydroxy-6-hydroxymethyl-7,8-dihydropteridine diphosphate from 7,8-dihydroneopterin triphosphate: step 4/4.</text>
</comment>
<sequence length="167" mass="19502">MSKSYLGLGTNIGDRIRYINEALKILNSNPNINITKKSKLYETKAWGYKDQADFLNMCIEIETSLNPYELLNACQGVEKDLNRERKIRWGPRTIDVDILFFNDIILQEENLEIPHPRIKERAFVLIPLIDLNDKLKIDNISINEYLKSLTTEEREEVKEFIGNEKSI</sequence>
<evidence type="ECO:0000256" key="4">
    <source>
        <dbReference type="ARBA" id="ARBA00022679"/>
    </source>
</evidence>
<comment type="catalytic activity">
    <reaction evidence="1">
        <text>6-hydroxymethyl-7,8-dihydropterin + ATP = (7,8-dihydropterin-6-yl)methyl diphosphate + AMP + H(+)</text>
        <dbReference type="Rhea" id="RHEA:11412"/>
        <dbReference type="ChEBI" id="CHEBI:15378"/>
        <dbReference type="ChEBI" id="CHEBI:30616"/>
        <dbReference type="ChEBI" id="CHEBI:44841"/>
        <dbReference type="ChEBI" id="CHEBI:72950"/>
        <dbReference type="ChEBI" id="CHEBI:456215"/>
        <dbReference type="EC" id="2.7.6.3"/>
    </reaction>
</comment>
<evidence type="ECO:0000256" key="2">
    <source>
        <dbReference type="ARBA" id="ARBA00005051"/>
    </source>
</evidence>
<dbReference type="GO" id="GO:0005524">
    <property type="term" value="F:ATP binding"/>
    <property type="evidence" value="ECO:0007669"/>
    <property type="project" value="UniProtKB-KW"/>
</dbReference>
<dbReference type="PANTHER" id="PTHR43071">
    <property type="entry name" value="2-AMINO-4-HYDROXY-6-HYDROXYMETHYLDIHYDROPTERIDINE PYROPHOSPHOKINASE"/>
    <property type="match status" value="1"/>
</dbReference>
<dbReference type="GO" id="GO:0016301">
    <property type="term" value="F:kinase activity"/>
    <property type="evidence" value="ECO:0007669"/>
    <property type="project" value="UniProtKB-KW"/>
</dbReference>
<dbReference type="Pfam" id="PF01288">
    <property type="entry name" value="HPPK"/>
    <property type="match status" value="1"/>
</dbReference>
<dbReference type="GO" id="GO:0046654">
    <property type="term" value="P:tetrahydrofolate biosynthetic process"/>
    <property type="evidence" value="ECO:0007669"/>
    <property type="project" value="UniProtKB-UniPathway"/>
</dbReference>
<dbReference type="AlphaFoldDB" id="A0A0M3DLH5"/>
<keyword evidence="5" id="KW-0547">Nucleotide-binding</keyword>
<evidence type="ECO:0000256" key="7">
    <source>
        <dbReference type="ARBA" id="ARBA00022840"/>
    </source>
</evidence>
<keyword evidence="8" id="KW-0289">Folate biosynthesis</keyword>
<dbReference type="PATRIC" id="fig|1629550.3.peg.20"/>
<protein>
    <recommendedName>
        <fullName evidence="3">2-amino-4-hydroxy-6-hydroxymethyldihydropteridine diphosphokinase</fullName>
        <ecNumber evidence="3">2.7.6.3</ecNumber>
    </recommendedName>
</protein>
<name>A0A0M3DLH5_9FIRM</name>
<organism evidence="10 11">
    <name type="scientific">Paraclostridium benzoelyticum</name>
    <dbReference type="NCBI Taxonomy" id="1629550"/>
    <lineage>
        <taxon>Bacteria</taxon>
        <taxon>Bacillati</taxon>
        <taxon>Bacillota</taxon>
        <taxon>Clostridia</taxon>
        <taxon>Peptostreptococcales</taxon>
        <taxon>Peptostreptococcaceae</taxon>
        <taxon>Paraclostridium</taxon>
    </lineage>
</organism>
<dbReference type="GO" id="GO:0003848">
    <property type="term" value="F:2-amino-4-hydroxy-6-hydroxymethyldihydropteridine diphosphokinase activity"/>
    <property type="evidence" value="ECO:0007669"/>
    <property type="project" value="UniProtKB-EC"/>
</dbReference>
<keyword evidence="4" id="KW-0808">Transferase</keyword>
<dbReference type="EC" id="2.7.6.3" evidence="3"/>
<dbReference type="NCBIfam" id="TIGR01498">
    <property type="entry name" value="folK"/>
    <property type="match status" value="1"/>
</dbReference>
<evidence type="ECO:0000256" key="3">
    <source>
        <dbReference type="ARBA" id="ARBA00013253"/>
    </source>
</evidence>
<keyword evidence="6 10" id="KW-0418">Kinase</keyword>
<proteinExistence type="predicted"/>
<evidence type="ECO:0000313" key="10">
    <source>
        <dbReference type="EMBL" id="KKY02986.1"/>
    </source>
</evidence>
<dbReference type="Gene3D" id="3.30.70.560">
    <property type="entry name" value="7,8-Dihydro-6-hydroxymethylpterin-pyrophosphokinase HPPK"/>
    <property type="match status" value="1"/>
</dbReference>
<dbReference type="CDD" id="cd00483">
    <property type="entry name" value="HPPK"/>
    <property type="match status" value="1"/>
</dbReference>
<dbReference type="PANTHER" id="PTHR43071:SF1">
    <property type="entry name" value="2-AMINO-4-HYDROXY-6-HYDROXYMETHYLDIHYDROPTERIDINE PYROPHOSPHOKINASE"/>
    <property type="match status" value="1"/>
</dbReference>